<gene>
    <name evidence="1" type="ORF">J5U22_01480</name>
</gene>
<reference evidence="1 2" key="1">
    <citation type="journal article" date="2021" name="Environ. Microbiol.">
        <title>New insights into the diversity and evolution of the archaeal mobilome from three complete genomes of Saccharolobus shibatae.</title>
        <authorList>
            <person name="Medvedeva S."/>
            <person name="Brandt D."/>
            <person name="Cvirkaite-Krupovic V."/>
            <person name="Liu Y."/>
            <person name="Severinov K."/>
            <person name="Ishino S."/>
            <person name="Ishino Y."/>
            <person name="Prangishvili D."/>
            <person name="Kalinowski J."/>
            <person name="Krupovic M."/>
        </authorList>
    </citation>
    <scope>NUCLEOTIDE SEQUENCE [LARGE SCALE GENOMIC DNA]</scope>
    <source>
        <strain evidence="1 2">S38A</strain>
    </source>
</reference>
<dbReference type="EMBL" id="CP077713">
    <property type="protein sequence ID" value="QXJ34933.1"/>
    <property type="molecule type" value="Genomic_DNA"/>
</dbReference>
<proteinExistence type="predicted"/>
<dbReference type="Proteomes" id="UP000694036">
    <property type="component" value="Chromosome"/>
</dbReference>
<dbReference type="AlphaFoldDB" id="A0A8F5GZ37"/>
<accession>A0A8F5GZ37</accession>
<dbReference type="RefSeq" id="WP_218260127.1">
    <property type="nucleotide sequence ID" value="NZ_CP077713.1"/>
</dbReference>
<name>A0A8F5GZ37_9CREN</name>
<keyword evidence="2" id="KW-1185">Reference proteome</keyword>
<evidence type="ECO:0000313" key="2">
    <source>
        <dbReference type="Proteomes" id="UP000694036"/>
    </source>
</evidence>
<evidence type="ECO:0000313" key="1">
    <source>
        <dbReference type="EMBL" id="QXJ34933.1"/>
    </source>
</evidence>
<organism evidence="1 2">
    <name type="scientific">Saccharolobus shibatae</name>
    <dbReference type="NCBI Taxonomy" id="2286"/>
    <lineage>
        <taxon>Archaea</taxon>
        <taxon>Thermoproteota</taxon>
        <taxon>Thermoprotei</taxon>
        <taxon>Sulfolobales</taxon>
        <taxon>Sulfolobaceae</taxon>
        <taxon>Saccharolobus</taxon>
    </lineage>
</organism>
<sequence length="301" mass="35217">MSRHDVNEYEYTNQGFINFLNDLKRLGKVGVLLDEMKSINEQLDELHELINKIKGITLVVSLVPEVLNDIKDKALRRRLTEINDNIFNLNLNDNDKVEILKAYCPDFSDALMKNDDVRNVKNVSNLLNIARDAYNLARQKCSTDDINKDINECIKGEILKAFYISDPEKVSKELEKRIREGLLKFKEEFKIDYIHDKGRRIQEKNVTVDIFFRKGNFEYIGDVKLTNKETVENIENIKRLVNFEKDGEFSVIKFIISNSDNIDLNNFKIFKVNNKQIVKILKGDEEERDKLVKQVLQELKV</sequence>
<dbReference type="GeneID" id="65556901"/>
<protein>
    <submittedName>
        <fullName evidence="1">Uncharacterized protein</fullName>
    </submittedName>
</protein>